<dbReference type="PANTHER" id="PTHR43690">
    <property type="entry name" value="NARDILYSIN"/>
    <property type="match status" value="1"/>
</dbReference>
<dbReference type="InterPro" id="IPR054734">
    <property type="entry name" value="PqqF-like_C_4"/>
</dbReference>
<name>A0AAV8WPV4_9CUCU</name>
<organism evidence="3 4">
    <name type="scientific">Rhamnusium bicolor</name>
    <dbReference type="NCBI Taxonomy" id="1586634"/>
    <lineage>
        <taxon>Eukaryota</taxon>
        <taxon>Metazoa</taxon>
        <taxon>Ecdysozoa</taxon>
        <taxon>Arthropoda</taxon>
        <taxon>Hexapoda</taxon>
        <taxon>Insecta</taxon>
        <taxon>Pterygota</taxon>
        <taxon>Neoptera</taxon>
        <taxon>Endopterygota</taxon>
        <taxon>Coleoptera</taxon>
        <taxon>Polyphaga</taxon>
        <taxon>Cucujiformia</taxon>
        <taxon>Chrysomeloidea</taxon>
        <taxon>Cerambycidae</taxon>
        <taxon>Lepturinae</taxon>
        <taxon>Rhagiini</taxon>
        <taxon>Rhamnusium</taxon>
    </lineage>
</organism>
<dbReference type="Gene3D" id="3.30.830.10">
    <property type="entry name" value="Metalloenzyme, LuxS/M16 peptidase-like"/>
    <property type="match status" value="1"/>
</dbReference>
<evidence type="ECO:0000313" key="3">
    <source>
        <dbReference type="EMBL" id="KAJ8928145.1"/>
    </source>
</evidence>
<gene>
    <name evidence="3" type="ORF">NQ314_019325</name>
</gene>
<evidence type="ECO:0000313" key="4">
    <source>
        <dbReference type="Proteomes" id="UP001162156"/>
    </source>
</evidence>
<keyword evidence="1" id="KW-0479">Metal-binding</keyword>
<dbReference type="SUPFAM" id="SSF63411">
    <property type="entry name" value="LuxS/MPP-like metallohydrolase"/>
    <property type="match status" value="1"/>
</dbReference>
<dbReference type="GO" id="GO:0046872">
    <property type="term" value="F:metal ion binding"/>
    <property type="evidence" value="ECO:0007669"/>
    <property type="project" value="UniProtKB-KW"/>
</dbReference>
<dbReference type="AlphaFoldDB" id="A0AAV8WPV4"/>
<protein>
    <recommendedName>
        <fullName evidence="2">Coenzyme PQQ synthesis protein F-like C-terminal lobe domain-containing protein</fullName>
    </recommendedName>
</protein>
<evidence type="ECO:0000256" key="1">
    <source>
        <dbReference type="ARBA" id="ARBA00022723"/>
    </source>
</evidence>
<sequence length="222" mass="25834">MKSLYVKSLVQGNVSLDVATETVTKFVNSLHCTQLPDNSYPKFRVAQVPKGEKCCRIQGFSENDSNSIITNYYQSGPFTVRTSVIIEIIMLIIEEPLFDILRTKEQLGYHVYCSIRDTFGILGYTVTVNAQATKHSTSYVDNRIEEFLKHTRELLVDTTERELSQIKEDLVKTKQCIDVHLKEEVDRNWSEIISDDYLFDRLKREIDAIRNINIDEIRNWWS</sequence>
<feature type="domain" description="Coenzyme PQQ synthesis protein F-like C-terminal lobe" evidence="2">
    <location>
        <begin position="91"/>
        <end position="189"/>
    </location>
</feature>
<dbReference type="PANTHER" id="PTHR43690:SF18">
    <property type="entry name" value="INSULIN-DEGRADING ENZYME-RELATED"/>
    <property type="match status" value="1"/>
</dbReference>
<keyword evidence="4" id="KW-1185">Reference proteome</keyword>
<dbReference type="Proteomes" id="UP001162156">
    <property type="component" value="Unassembled WGS sequence"/>
</dbReference>
<dbReference type="EMBL" id="JANEYF010005462">
    <property type="protein sequence ID" value="KAJ8928145.1"/>
    <property type="molecule type" value="Genomic_DNA"/>
</dbReference>
<dbReference type="InterPro" id="IPR050626">
    <property type="entry name" value="Peptidase_M16"/>
</dbReference>
<dbReference type="Pfam" id="PF22456">
    <property type="entry name" value="PqqF-like_C_4"/>
    <property type="match status" value="1"/>
</dbReference>
<comment type="caution">
    <text evidence="3">The sequence shown here is derived from an EMBL/GenBank/DDBJ whole genome shotgun (WGS) entry which is preliminary data.</text>
</comment>
<evidence type="ECO:0000259" key="2">
    <source>
        <dbReference type="Pfam" id="PF22456"/>
    </source>
</evidence>
<accession>A0AAV8WPV4</accession>
<feature type="non-terminal residue" evidence="3">
    <location>
        <position position="222"/>
    </location>
</feature>
<proteinExistence type="predicted"/>
<reference evidence="3" key="1">
    <citation type="journal article" date="2023" name="Insect Mol. Biol.">
        <title>Genome sequencing provides insights into the evolution of gene families encoding plant cell wall-degrading enzymes in longhorned beetles.</title>
        <authorList>
            <person name="Shin N.R."/>
            <person name="Okamura Y."/>
            <person name="Kirsch R."/>
            <person name="Pauchet Y."/>
        </authorList>
    </citation>
    <scope>NUCLEOTIDE SEQUENCE</scope>
    <source>
        <strain evidence="3">RBIC_L_NR</strain>
    </source>
</reference>
<dbReference type="InterPro" id="IPR011249">
    <property type="entry name" value="Metalloenz_LuxS/M16"/>
</dbReference>